<gene>
    <name evidence="7" type="ORF">CYCCA115_LOCUS12283</name>
</gene>
<dbReference type="InterPro" id="IPR012336">
    <property type="entry name" value="Thioredoxin-like_fold"/>
</dbReference>
<dbReference type="SUPFAM" id="SSF52833">
    <property type="entry name" value="Thioredoxin-like"/>
    <property type="match status" value="1"/>
</dbReference>
<dbReference type="InterPro" id="IPR036339">
    <property type="entry name" value="PUB-like_dom_sf"/>
</dbReference>
<feature type="region of interest" description="Disordered" evidence="5">
    <location>
        <begin position="434"/>
        <end position="455"/>
    </location>
</feature>
<evidence type="ECO:0000313" key="7">
    <source>
        <dbReference type="EMBL" id="CAJ1949811.1"/>
    </source>
</evidence>
<dbReference type="Gene3D" id="3.10.620.30">
    <property type="match status" value="1"/>
</dbReference>
<dbReference type="EMBL" id="CAKOGP040001758">
    <property type="protein sequence ID" value="CAJ1949811.1"/>
    <property type="molecule type" value="Genomic_DNA"/>
</dbReference>
<feature type="coiled-coil region" evidence="4">
    <location>
        <begin position="387"/>
        <end position="414"/>
    </location>
</feature>
<keyword evidence="3" id="KW-0862">Zinc</keyword>
<keyword evidence="4" id="KW-0175">Coiled coil</keyword>
<evidence type="ECO:0000313" key="8">
    <source>
        <dbReference type="Proteomes" id="UP001295423"/>
    </source>
</evidence>
<sequence>MPNIQREVLQLIRAPTTTPPNPSTLKSTIIPYHSPLSFNPSLIRWLCLFLVFNTTTPLSSLAHPQPKTQLQPHKHQYLDSAVITETHTGASDVGATDTNSTGQTLFECNTTAIAIEKMSIPGLNEDDKKFIDRIQSSIQTVMAWEKDIELIKACREEIPWETLADPNGPYSDPVNDNNLQGNLLFLQRLCRWFKSYMTWVNAPPCQVCRHEELEFQVVRGPETDEEKQGGAKRVEVYYCPRCDANTTTFPRYNSPKKLLETRKGRCGEYSNLFGLFCRSTGLETRLVLDLSDHLWTEVYIGDQDSWVMADGCEGVIAEPSMYEHGWGKKELCYMIAIAQDHILDVTPRYTRAFLSEEFQNRRRTHTSSEGISRQIFQHLNQTMLQSLPKFRQKALELQNQLEQAELQLLQQATRWTEQEIYGRGRISGSLEWKTARHEDGTKANGDTNADYHSDDDDKEHVAGFQIQSFYPPILDEKLSLVVKPNPRNRHDAIVVANTPCAIGEEETISVVVVDESYLGCILQSRSFRNWEDTQEFVNHIPPRRIVLCHGKCPNASRLQDSKESGTDESRNDSCGPIDMTRLGGWKGTNVLDGGVVYVGQVDAQPDWSFCTTIDECPKGGHEVVLQSIKDLNEGELKSFLKSESKTAPRRVSGRLPDSTMPLKTQLMASAEQKKMAFESFPLRNRYSGYTTKPNAPVYLLGSKAYPFQRLSPRSIDMSSDDVWSTFHYLPSPLVPKSDKESTDSGATVTLPSFDVPLDLNFFQSSVGTQLLASGNTRLMISDALQNSQLIAFYFSAHWCGPCRSFTPMLAEMYEHLKEMRPTHGLEIVFVSSDRDPNSFQHYFSTMPWKAIPFDTLPFVKQSLNATYGVQGIPSLVVLDAVSGRVVVSPNESRQAVATACQRGEEGIERMMDSWLERVPPETTELLSMLQLSCEEDMVDKRGDNVESTEYLVSAENLKPKPFDAASRIKETFETYTAEGMDPTQAAAKAIGVVSEEQKTMANGLDSGPLYGRAIQIGPHSPGNKFDQAFSTLCHQNSQSVATEALSTALKYVRNAAKEPWTPKFRTFKLSNKIADSITRAEGAIDVLEGLGFDIFGTKQDFKATIPAAADLEAMENKLKDLLNSLDF</sequence>
<dbReference type="GO" id="GO:0006516">
    <property type="term" value="P:glycoprotein catabolic process"/>
    <property type="evidence" value="ECO:0007669"/>
    <property type="project" value="TreeGrafter"/>
</dbReference>
<evidence type="ECO:0000256" key="2">
    <source>
        <dbReference type="ARBA" id="ARBA00022723"/>
    </source>
</evidence>
<organism evidence="7 8">
    <name type="scientific">Cylindrotheca closterium</name>
    <dbReference type="NCBI Taxonomy" id="2856"/>
    <lineage>
        <taxon>Eukaryota</taxon>
        <taxon>Sar</taxon>
        <taxon>Stramenopiles</taxon>
        <taxon>Ochrophyta</taxon>
        <taxon>Bacillariophyta</taxon>
        <taxon>Bacillariophyceae</taxon>
        <taxon>Bacillariophycidae</taxon>
        <taxon>Bacillariales</taxon>
        <taxon>Bacillariaceae</taxon>
        <taxon>Cylindrotheca</taxon>
    </lineage>
</organism>
<comment type="caution">
    <text evidence="7">The sequence shown here is derived from an EMBL/GenBank/DDBJ whole genome shotgun (WGS) entry which is preliminary data.</text>
</comment>
<feature type="domain" description="Thioredoxin" evidence="6">
    <location>
        <begin position="744"/>
        <end position="901"/>
    </location>
</feature>
<evidence type="ECO:0000256" key="4">
    <source>
        <dbReference type="SAM" id="Coils"/>
    </source>
</evidence>
<dbReference type="InterPro" id="IPR013766">
    <property type="entry name" value="Thioredoxin_domain"/>
</dbReference>
<dbReference type="InterPro" id="IPR002931">
    <property type="entry name" value="Transglutaminase-like"/>
</dbReference>
<protein>
    <recommendedName>
        <fullName evidence="6">Thioredoxin domain-containing protein</fullName>
    </recommendedName>
</protein>
<dbReference type="GO" id="GO:0000224">
    <property type="term" value="F:peptide-N4-(N-acetyl-beta-glucosaminyl)asparagine amidase activity"/>
    <property type="evidence" value="ECO:0007669"/>
    <property type="project" value="TreeGrafter"/>
</dbReference>
<dbReference type="GO" id="GO:0005829">
    <property type="term" value="C:cytosol"/>
    <property type="evidence" value="ECO:0007669"/>
    <property type="project" value="TreeGrafter"/>
</dbReference>
<evidence type="ECO:0000256" key="1">
    <source>
        <dbReference type="ARBA" id="ARBA00009390"/>
    </source>
</evidence>
<keyword evidence="2" id="KW-0479">Metal-binding</keyword>
<dbReference type="SMART" id="SM00460">
    <property type="entry name" value="TGc"/>
    <property type="match status" value="1"/>
</dbReference>
<dbReference type="GO" id="GO:0005634">
    <property type="term" value="C:nucleus"/>
    <property type="evidence" value="ECO:0007669"/>
    <property type="project" value="TreeGrafter"/>
</dbReference>
<proteinExistence type="inferred from homology"/>
<comment type="similarity">
    <text evidence="1">Belongs to the transglutaminase-like superfamily. PNGase family.</text>
</comment>
<dbReference type="InterPro" id="IPR038765">
    <property type="entry name" value="Papain-like_cys_pep_sf"/>
</dbReference>
<dbReference type="PROSITE" id="PS51352">
    <property type="entry name" value="THIOREDOXIN_2"/>
    <property type="match status" value="1"/>
</dbReference>
<dbReference type="Pfam" id="PF01841">
    <property type="entry name" value="Transglut_core"/>
    <property type="match status" value="1"/>
</dbReference>
<feature type="region of interest" description="Disordered" evidence="5">
    <location>
        <begin position="557"/>
        <end position="577"/>
    </location>
</feature>
<evidence type="ECO:0000256" key="3">
    <source>
        <dbReference type="ARBA" id="ARBA00022833"/>
    </source>
</evidence>
<dbReference type="AlphaFoldDB" id="A0AAD2FQY1"/>
<evidence type="ECO:0000259" key="6">
    <source>
        <dbReference type="PROSITE" id="PS51352"/>
    </source>
</evidence>
<dbReference type="PANTHER" id="PTHR12143">
    <property type="entry name" value="PEPTIDE N-GLYCANASE PNGASE -RELATED"/>
    <property type="match status" value="1"/>
</dbReference>
<evidence type="ECO:0000256" key="5">
    <source>
        <dbReference type="SAM" id="MobiDB-lite"/>
    </source>
</evidence>
<dbReference type="GO" id="GO:0046872">
    <property type="term" value="F:metal ion binding"/>
    <property type="evidence" value="ECO:0007669"/>
    <property type="project" value="UniProtKB-KW"/>
</dbReference>
<dbReference type="InterPro" id="IPR036249">
    <property type="entry name" value="Thioredoxin-like_sf"/>
</dbReference>
<name>A0AAD2FQY1_9STRA</name>
<dbReference type="SUPFAM" id="SSF143503">
    <property type="entry name" value="PUG domain-like"/>
    <property type="match status" value="1"/>
</dbReference>
<dbReference type="Proteomes" id="UP001295423">
    <property type="component" value="Unassembled WGS sequence"/>
</dbReference>
<dbReference type="Gene3D" id="2.20.25.10">
    <property type="match status" value="1"/>
</dbReference>
<dbReference type="CDD" id="cd09212">
    <property type="entry name" value="PUB"/>
    <property type="match status" value="1"/>
</dbReference>
<reference evidence="7" key="1">
    <citation type="submission" date="2023-08" db="EMBL/GenBank/DDBJ databases">
        <authorList>
            <person name="Audoor S."/>
            <person name="Bilcke G."/>
        </authorList>
    </citation>
    <scope>NUCLEOTIDE SEQUENCE</scope>
</reference>
<dbReference type="Gene3D" id="3.40.30.10">
    <property type="entry name" value="Glutaredoxin"/>
    <property type="match status" value="1"/>
</dbReference>
<keyword evidence="8" id="KW-1185">Reference proteome</keyword>
<accession>A0AAD2FQY1</accession>
<dbReference type="Gene3D" id="1.20.58.2190">
    <property type="match status" value="1"/>
</dbReference>
<feature type="compositionally biased region" description="Basic and acidic residues" evidence="5">
    <location>
        <begin position="559"/>
        <end position="571"/>
    </location>
</feature>
<dbReference type="SUPFAM" id="SSF54001">
    <property type="entry name" value="Cysteine proteinases"/>
    <property type="match status" value="1"/>
</dbReference>
<dbReference type="InterPro" id="IPR050883">
    <property type="entry name" value="PNGase"/>
</dbReference>
<dbReference type="PANTHER" id="PTHR12143:SF19">
    <property type="entry name" value="PEPTIDE-N(4)-(N-ACETYL-BETA-GLUCOSAMINYL)ASPARAGINE AMIDASE"/>
    <property type="match status" value="1"/>
</dbReference>
<dbReference type="Pfam" id="PF13905">
    <property type="entry name" value="Thioredoxin_8"/>
    <property type="match status" value="1"/>
</dbReference>